<organism evidence="11 12">
    <name type="scientific">Deinococcus lacus</name>
    <dbReference type="NCBI Taxonomy" id="392561"/>
    <lineage>
        <taxon>Bacteria</taxon>
        <taxon>Thermotogati</taxon>
        <taxon>Deinococcota</taxon>
        <taxon>Deinococci</taxon>
        <taxon>Deinococcales</taxon>
        <taxon>Deinococcaceae</taxon>
        <taxon>Deinococcus</taxon>
    </lineage>
</organism>
<dbReference type="InterPro" id="IPR029041">
    <property type="entry name" value="FAD-linked_oxidoreductase-like"/>
</dbReference>
<keyword evidence="4" id="KW-0285">Flavoprotein</keyword>
<accession>A0ABW1YA60</accession>
<evidence type="ECO:0000256" key="1">
    <source>
        <dbReference type="ARBA" id="ARBA00001974"/>
    </source>
</evidence>
<dbReference type="Proteomes" id="UP001596297">
    <property type="component" value="Unassembled WGS sequence"/>
</dbReference>
<dbReference type="PANTHER" id="PTHR13914">
    <property type="entry name" value="PROLINE OXIDASE"/>
    <property type="match status" value="1"/>
</dbReference>
<protein>
    <recommendedName>
        <fullName evidence="3">proline dehydrogenase</fullName>
        <ecNumber evidence="3">1.5.5.2</ecNumber>
    </recommendedName>
</protein>
<name>A0ABW1YA60_9DEIO</name>
<evidence type="ECO:0000256" key="9">
    <source>
        <dbReference type="ARBA" id="ARBA00048779"/>
    </source>
</evidence>
<sequence length="310" mass="34906">MSRFDQIYRKVALTIAGNSAVERLLSEQGKGLAGRFVAGDTPAQAIEAIHKLARSGILHNMDLLGEFVSDPASANANADAVLQMLNEMHAAGIRPYNSIKLSALGQGQQVNGHDLGESNARRIVARAKEFGGFINLDMEDHTRVDITLATFRRLAEEFGHAHVGTVLQSYLYRSEEDLRSLEDLRPNLRIVKGAYLEPATVAMQNKPDIDAAYRRLVYEHLKAGHYCNVATHDHHIIYDVMHFALAYGIPKSQFEFQMLYGVREDFQKELAAQGYTVRSYIPYGTEWYGYYSRRIAERPQNVMFVLRGLL</sequence>
<feature type="domain" description="Proline dehydrogenase" evidence="10">
    <location>
        <begin position="46"/>
        <end position="305"/>
    </location>
</feature>
<dbReference type="RefSeq" id="WP_380082154.1">
    <property type="nucleotide sequence ID" value="NZ_JBHSWD010000001.1"/>
</dbReference>
<evidence type="ECO:0000256" key="4">
    <source>
        <dbReference type="ARBA" id="ARBA00022630"/>
    </source>
</evidence>
<evidence type="ECO:0000256" key="8">
    <source>
        <dbReference type="ARBA" id="ARBA00023062"/>
    </source>
</evidence>
<evidence type="ECO:0000313" key="12">
    <source>
        <dbReference type="Proteomes" id="UP001596297"/>
    </source>
</evidence>
<evidence type="ECO:0000313" key="11">
    <source>
        <dbReference type="EMBL" id="MFC6591146.1"/>
    </source>
</evidence>
<keyword evidence="7" id="KW-0560">Oxidoreductase</keyword>
<reference evidence="12" key="1">
    <citation type="journal article" date="2019" name="Int. J. Syst. Evol. Microbiol.">
        <title>The Global Catalogue of Microorganisms (GCM) 10K type strain sequencing project: providing services to taxonomists for standard genome sequencing and annotation.</title>
        <authorList>
            <consortium name="The Broad Institute Genomics Platform"/>
            <consortium name="The Broad Institute Genome Sequencing Center for Infectious Disease"/>
            <person name="Wu L."/>
            <person name="Ma J."/>
        </authorList>
    </citation>
    <scope>NUCLEOTIDE SEQUENCE [LARGE SCALE GENOMIC DNA]</scope>
    <source>
        <strain evidence="12">CGMCC 1.15772</strain>
    </source>
</reference>
<gene>
    <name evidence="11" type="ORF">ACFP81_03285</name>
</gene>
<evidence type="ECO:0000256" key="3">
    <source>
        <dbReference type="ARBA" id="ARBA00012695"/>
    </source>
</evidence>
<evidence type="ECO:0000259" key="10">
    <source>
        <dbReference type="Pfam" id="PF01619"/>
    </source>
</evidence>
<dbReference type="EC" id="1.5.5.2" evidence="3"/>
<dbReference type="Gene3D" id="3.20.20.220">
    <property type="match status" value="1"/>
</dbReference>
<dbReference type="InterPro" id="IPR015659">
    <property type="entry name" value="Proline_oxidase"/>
</dbReference>
<evidence type="ECO:0000256" key="6">
    <source>
        <dbReference type="ARBA" id="ARBA00022827"/>
    </source>
</evidence>
<keyword evidence="6" id="KW-0274">FAD</keyword>
<comment type="catalytic activity">
    <reaction evidence="9">
        <text>L-proline + a quinone = (S)-1-pyrroline-5-carboxylate + a quinol + H(+)</text>
        <dbReference type="Rhea" id="RHEA:23784"/>
        <dbReference type="ChEBI" id="CHEBI:15378"/>
        <dbReference type="ChEBI" id="CHEBI:17388"/>
        <dbReference type="ChEBI" id="CHEBI:24646"/>
        <dbReference type="ChEBI" id="CHEBI:60039"/>
        <dbReference type="ChEBI" id="CHEBI:132124"/>
        <dbReference type="EC" id="1.5.5.2"/>
    </reaction>
</comment>
<keyword evidence="12" id="KW-1185">Reference proteome</keyword>
<evidence type="ECO:0000256" key="5">
    <source>
        <dbReference type="ARBA" id="ARBA00022741"/>
    </source>
</evidence>
<dbReference type="InterPro" id="IPR008219">
    <property type="entry name" value="PRODH_bac_arc"/>
</dbReference>
<evidence type="ECO:0000256" key="2">
    <source>
        <dbReference type="ARBA" id="ARBA00004739"/>
    </source>
</evidence>
<dbReference type="SUPFAM" id="SSF51730">
    <property type="entry name" value="FAD-linked oxidoreductase"/>
    <property type="match status" value="1"/>
</dbReference>
<evidence type="ECO:0000256" key="7">
    <source>
        <dbReference type="ARBA" id="ARBA00023002"/>
    </source>
</evidence>
<dbReference type="PIRSF" id="PIRSF000196">
    <property type="entry name" value="Pro_dehydrog"/>
    <property type="match status" value="1"/>
</dbReference>
<keyword evidence="8" id="KW-0642">Proline metabolism</keyword>
<dbReference type="InterPro" id="IPR002872">
    <property type="entry name" value="Proline_DH_dom"/>
</dbReference>
<comment type="caution">
    <text evidence="11">The sequence shown here is derived from an EMBL/GenBank/DDBJ whole genome shotgun (WGS) entry which is preliminary data.</text>
</comment>
<keyword evidence="5" id="KW-0547">Nucleotide-binding</keyword>
<proteinExistence type="predicted"/>
<comment type="cofactor">
    <cofactor evidence="1">
        <name>FAD</name>
        <dbReference type="ChEBI" id="CHEBI:57692"/>
    </cofactor>
</comment>
<dbReference type="EMBL" id="JBHSWD010000001">
    <property type="protein sequence ID" value="MFC6591146.1"/>
    <property type="molecule type" value="Genomic_DNA"/>
</dbReference>
<dbReference type="Pfam" id="PF01619">
    <property type="entry name" value="Pro_dh"/>
    <property type="match status" value="1"/>
</dbReference>
<comment type="pathway">
    <text evidence="2">Amino-acid degradation; L-proline degradation into L-glutamate; L-glutamate from L-proline: step 1/2.</text>
</comment>
<dbReference type="PANTHER" id="PTHR13914:SF0">
    <property type="entry name" value="PROLINE DEHYDROGENASE 1, MITOCHONDRIAL"/>
    <property type="match status" value="1"/>
</dbReference>